<sequence>MRKQAHGMHVLVAGVLVAAVPVATWGLMGQDDAQGLPPSQLDHAYEPLAIPAGVQTALGIGALLLAAAALVLLVRAWRRGTFDRRWWQVLGPLMVAGLIVGAGWRVLTAGVVGANIGAGLVVLFGAPVVVALALWAAGRGVWLALHRSDRGPGAGVGAPSGSPS</sequence>
<name>A0A7T1T8G1_9ACTN</name>
<dbReference type="KEGG" id="sbat:G4Z16_20165"/>
<dbReference type="EMBL" id="CP048882">
    <property type="protein sequence ID" value="QPP08326.1"/>
    <property type="molecule type" value="Genomic_DNA"/>
</dbReference>
<feature type="transmembrane region" description="Helical" evidence="1">
    <location>
        <begin position="116"/>
        <end position="137"/>
    </location>
</feature>
<feature type="transmembrane region" description="Helical" evidence="1">
    <location>
        <begin position="48"/>
        <end position="74"/>
    </location>
</feature>
<feature type="transmembrane region" description="Helical" evidence="1">
    <location>
        <begin position="86"/>
        <end position="104"/>
    </location>
</feature>
<organism evidence="2 3">
    <name type="scientific">Streptomyces bathyalis</name>
    <dbReference type="NCBI Taxonomy" id="2710756"/>
    <lineage>
        <taxon>Bacteria</taxon>
        <taxon>Bacillati</taxon>
        <taxon>Actinomycetota</taxon>
        <taxon>Actinomycetes</taxon>
        <taxon>Kitasatosporales</taxon>
        <taxon>Streptomycetaceae</taxon>
        <taxon>Streptomyces</taxon>
    </lineage>
</organism>
<dbReference type="RefSeq" id="WP_197352121.1">
    <property type="nucleotide sequence ID" value="NZ_CP048882.1"/>
</dbReference>
<feature type="transmembrane region" description="Helical" evidence="1">
    <location>
        <begin position="7"/>
        <end position="28"/>
    </location>
</feature>
<keyword evidence="3" id="KW-1185">Reference proteome</keyword>
<evidence type="ECO:0000256" key="1">
    <source>
        <dbReference type="SAM" id="Phobius"/>
    </source>
</evidence>
<reference evidence="3" key="1">
    <citation type="submission" date="2020-02" db="EMBL/GenBank/DDBJ databases">
        <title>Streptomyces sp. ASO4wet.</title>
        <authorList>
            <person name="Risdian C."/>
            <person name="Landwehr W."/>
            <person name="Schupp P."/>
            <person name="Wink J."/>
        </authorList>
    </citation>
    <scope>NUCLEOTIDE SEQUENCE [LARGE SCALE GENOMIC DNA]</scope>
    <source>
        <strain evidence="3">ASO4wet</strain>
    </source>
</reference>
<evidence type="ECO:0000313" key="2">
    <source>
        <dbReference type="EMBL" id="QPP08326.1"/>
    </source>
</evidence>
<keyword evidence="1" id="KW-0472">Membrane</keyword>
<accession>A0A7T1T8G1</accession>
<protein>
    <submittedName>
        <fullName evidence="2">Uncharacterized protein</fullName>
    </submittedName>
</protein>
<gene>
    <name evidence="2" type="ORF">G4Z16_20165</name>
</gene>
<evidence type="ECO:0000313" key="3">
    <source>
        <dbReference type="Proteomes" id="UP000595046"/>
    </source>
</evidence>
<proteinExistence type="predicted"/>
<keyword evidence="1" id="KW-0812">Transmembrane</keyword>
<dbReference type="Proteomes" id="UP000595046">
    <property type="component" value="Chromosome"/>
</dbReference>
<keyword evidence="1" id="KW-1133">Transmembrane helix</keyword>
<dbReference type="AlphaFoldDB" id="A0A7T1T8G1"/>